<dbReference type="SUPFAM" id="SSF56935">
    <property type="entry name" value="Porins"/>
    <property type="match status" value="1"/>
</dbReference>
<organism evidence="10 11">
    <name type="scientific">Gemmatimonas groenlandica</name>
    <dbReference type="NCBI Taxonomy" id="2732249"/>
    <lineage>
        <taxon>Bacteria</taxon>
        <taxon>Pseudomonadati</taxon>
        <taxon>Gemmatimonadota</taxon>
        <taxon>Gemmatimonadia</taxon>
        <taxon>Gemmatimonadales</taxon>
        <taxon>Gemmatimonadaceae</taxon>
        <taxon>Gemmatimonas</taxon>
    </lineage>
</organism>
<dbReference type="GO" id="GO:0044718">
    <property type="term" value="P:siderophore transmembrane transport"/>
    <property type="evidence" value="ECO:0007669"/>
    <property type="project" value="TreeGrafter"/>
</dbReference>
<dbReference type="PANTHER" id="PTHR30069:SF46">
    <property type="entry name" value="OAR PROTEIN"/>
    <property type="match status" value="1"/>
</dbReference>
<keyword evidence="8" id="KW-0732">Signal</keyword>
<accession>A0A6M4IWT3</accession>
<comment type="subcellular location">
    <subcellularLocation>
        <location evidence="1">Cell outer membrane</location>
        <topology evidence="1">Multi-pass membrane protein</topology>
    </subcellularLocation>
</comment>
<dbReference type="PANTHER" id="PTHR30069">
    <property type="entry name" value="TONB-DEPENDENT OUTER MEMBRANE RECEPTOR"/>
    <property type="match status" value="1"/>
</dbReference>
<evidence type="ECO:0000256" key="4">
    <source>
        <dbReference type="ARBA" id="ARBA00022692"/>
    </source>
</evidence>
<evidence type="ECO:0000256" key="3">
    <source>
        <dbReference type="ARBA" id="ARBA00022452"/>
    </source>
</evidence>
<feature type="chain" id="PRO_5026904691" evidence="8">
    <location>
        <begin position="31"/>
        <end position="1101"/>
    </location>
</feature>
<dbReference type="GO" id="GO:0009279">
    <property type="term" value="C:cell outer membrane"/>
    <property type="evidence" value="ECO:0007669"/>
    <property type="project" value="UniProtKB-SubCell"/>
</dbReference>
<dbReference type="InterPro" id="IPR036942">
    <property type="entry name" value="Beta-barrel_TonB_sf"/>
</dbReference>
<feature type="signal peptide" evidence="8">
    <location>
        <begin position="1"/>
        <end position="30"/>
    </location>
</feature>
<dbReference type="RefSeq" id="WP_171226787.1">
    <property type="nucleotide sequence ID" value="NZ_CP053085.1"/>
</dbReference>
<feature type="compositionally biased region" description="Polar residues" evidence="7">
    <location>
        <begin position="392"/>
        <end position="401"/>
    </location>
</feature>
<gene>
    <name evidence="10" type="ORF">HKW67_18485</name>
</gene>
<keyword evidence="10" id="KW-0675">Receptor</keyword>
<dbReference type="Gene3D" id="2.60.40.1120">
    <property type="entry name" value="Carboxypeptidase-like, regulatory domain"/>
    <property type="match status" value="1"/>
</dbReference>
<evidence type="ECO:0000256" key="8">
    <source>
        <dbReference type="SAM" id="SignalP"/>
    </source>
</evidence>
<proteinExistence type="predicted"/>
<dbReference type="EMBL" id="CP053085">
    <property type="protein sequence ID" value="QJR37352.1"/>
    <property type="molecule type" value="Genomic_DNA"/>
</dbReference>
<feature type="domain" description="TonB-dependent transporter Oar-like beta-barrel" evidence="9">
    <location>
        <begin position="243"/>
        <end position="1038"/>
    </location>
</feature>
<keyword evidence="4" id="KW-0812">Transmembrane</keyword>
<evidence type="ECO:0000259" key="9">
    <source>
        <dbReference type="Pfam" id="PF25183"/>
    </source>
</evidence>
<evidence type="ECO:0000256" key="7">
    <source>
        <dbReference type="SAM" id="MobiDB-lite"/>
    </source>
</evidence>
<evidence type="ECO:0000313" key="11">
    <source>
        <dbReference type="Proteomes" id="UP000500938"/>
    </source>
</evidence>
<dbReference type="SUPFAM" id="SSF49452">
    <property type="entry name" value="Starch-binding domain-like"/>
    <property type="match status" value="1"/>
</dbReference>
<name>A0A6M4IWT3_9BACT</name>
<protein>
    <submittedName>
        <fullName evidence="10">TonB-dependent receptor</fullName>
    </submittedName>
</protein>
<dbReference type="AlphaFoldDB" id="A0A6M4IWT3"/>
<keyword evidence="11" id="KW-1185">Reference proteome</keyword>
<evidence type="ECO:0000256" key="6">
    <source>
        <dbReference type="ARBA" id="ARBA00023237"/>
    </source>
</evidence>
<keyword evidence="2" id="KW-0813">Transport</keyword>
<keyword evidence="3" id="KW-1134">Transmembrane beta strand</keyword>
<evidence type="ECO:0000313" key="10">
    <source>
        <dbReference type="EMBL" id="QJR37352.1"/>
    </source>
</evidence>
<dbReference type="Pfam" id="PF13620">
    <property type="entry name" value="CarboxypepD_reg"/>
    <property type="match status" value="1"/>
</dbReference>
<dbReference type="Proteomes" id="UP000500938">
    <property type="component" value="Chromosome"/>
</dbReference>
<dbReference type="InterPro" id="IPR057601">
    <property type="entry name" value="Oar-like_b-barrel"/>
</dbReference>
<sequence length="1101" mass="119502">MKPWFMKFTRAAWLLACGCLLALPTAALHAQGVTTGSMSGTVKSDKGVVASARVVAVHQPSGTTYQATTRADGRFLIPAMRVGGPYTVTAVALGYERNAQSGLDVTLGSSTDVSFELKTVAVTLTGVQVTATGGALSSRITGASTTIPREAIAAFPTIGRTITDFTRLTPQSSGSSFAGQDNRLNNITLDGSFFNNSFGLGSQPGARTGVSPIPIDAIEQIQVNIAPFDVRQGGFTGAGVNAVTKSGGNEFKGSLYYTTRNQGLVGDSTAGAFYNKGTFKFTQPGGYVSGPIIKNKLFFFVDYETDELTQPATSFQANTGGQEIKSNTTRVLQTDITTLSAFLKDKFNYETGPAQGFNLAVPSTRIIAKIDWNVNDRNKFSFRYSDLESKSDQPISNSNALGTLGNRRDNLNSMSFQNSGYAIKENARSYIGELNSQIGSNMSNQIIAGYTTNDESRESKGTLFPLVDINNNGTNYLSFGFEPFTPNNVLKYNTLQFQDNFSIYTDKHDLTFGVTAQRYQSDNGFSPGLQSAYVYNSLADFYTDANGFLANPTRTTSPVTLGRFQVRYNNIPGIDAPIQPLRVNTYGAYAQDEWRATRNLKVTAGLRIDLPVFENTAFNNAQANALSFRDETGAAVKYNTGKLPDANLLISPRVGFNWDVEGDRRTVVRGGTGIFSGTPPYVWISNQLGNTGVLTGFDQRDNTTTRPFNPNPETYKPTTVTGAPAATYELNVTAPDYKFSQVWRSNIAVDRRLPWGFIGTLEGLYGKEVNGPYYINANLPAANSAFTGADTRPRWTAGNNRVNSNVTAAYVISNATTGHSYNIAGSLQKSFTNGFFAKSAYSYGVTKNSYDPGSTASTNWTANAQAGDPNNPGVQFSAFSPGHRVFLAVSYRKEYFKFGATSISLFTEGRTQGNSSYTFSADANGDAAGANDLIYIPRNTSEMNFQQYGVNAAGTVVTTNPVKVFTVAEQQAAWEAYITQDKYLSARRGKYAERNAVFLPVLFRSDLGVTQEIFQNVGGKRNTLAIRFDILNLDNLINKKWGAGDRLVSSTPLIPQGADANGALQYRLRNFGTNLLNTTYQHTAGISDVWRMQLGVRYTFN</sequence>
<dbReference type="KEGG" id="ggr:HKW67_18485"/>
<dbReference type="InterPro" id="IPR039426">
    <property type="entry name" value="TonB-dep_rcpt-like"/>
</dbReference>
<evidence type="ECO:0000256" key="2">
    <source>
        <dbReference type="ARBA" id="ARBA00022448"/>
    </source>
</evidence>
<feature type="region of interest" description="Disordered" evidence="7">
    <location>
        <begin position="389"/>
        <end position="409"/>
    </location>
</feature>
<dbReference type="GO" id="GO:0030246">
    <property type="term" value="F:carbohydrate binding"/>
    <property type="evidence" value="ECO:0007669"/>
    <property type="project" value="InterPro"/>
</dbReference>
<dbReference type="Pfam" id="PF25183">
    <property type="entry name" value="OMP_b-brl_4"/>
    <property type="match status" value="1"/>
</dbReference>
<dbReference type="GO" id="GO:0015344">
    <property type="term" value="F:siderophore uptake transmembrane transporter activity"/>
    <property type="evidence" value="ECO:0007669"/>
    <property type="project" value="TreeGrafter"/>
</dbReference>
<keyword evidence="6" id="KW-0998">Cell outer membrane</keyword>
<reference evidence="10 11" key="1">
    <citation type="submission" date="2020-05" db="EMBL/GenBank/DDBJ databases">
        <title>Complete genome sequence of Gemmatimonas greenlandica TET16.</title>
        <authorList>
            <person name="Zeng Y."/>
        </authorList>
    </citation>
    <scope>NUCLEOTIDE SEQUENCE [LARGE SCALE GENOMIC DNA]</scope>
    <source>
        <strain evidence="10 11">TET16</strain>
    </source>
</reference>
<keyword evidence="5" id="KW-0472">Membrane</keyword>
<evidence type="ECO:0000256" key="1">
    <source>
        <dbReference type="ARBA" id="ARBA00004571"/>
    </source>
</evidence>
<dbReference type="Gene3D" id="2.40.170.20">
    <property type="entry name" value="TonB-dependent receptor, beta-barrel domain"/>
    <property type="match status" value="1"/>
</dbReference>
<dbReference type="InterPro" id="IPR013784">
    <property type="entry name" value="Carb-bd-like_fold"/>
</dbReference>
<evidence type="ECO:0000256" key="5">
    <source>
        <dbReference type="ARBA" id="ARBA00023136"/>
    </source>
</evidence>